<accession>A0A0D0CA37</accession>
<feature type="non-terminal residue" evidence="2">
    <location>
        <position position="286"/>
    </location>
</feature>
<dbReference type="HOGENOM" id="CLU_030984_4_0_1"/>
<proteinExistence type="predicted"/>
<dbReference type="OrthoDB" id="2667035at2759"/>
<dbReference type="Proteomes" id="UP000054538">
    <property type="component" value="Unassembled WGS sequence"/>
</dbReference>
<organism evidence="2 3">
    <name type="scientific">Paxillus rubicundulus Ve08.2h10</name>
    <dbReference type="NCBI Taxonomy" id="930991"/>
    <lineage>
        <taxon>Eukaryota</taxon>
        <taxon>Fungi</taxon>
        <taxon>Dikarya</taxon>
        <taxon>Basidiomycota</taxon>
        <taxon>Agaricomycotina</taxon>
        <taxon>Agaricomycetes</taxon>
        <taxon>Agaricomycetidae</taxon>
        <taxon>Boletales</taxon>
        <taxon>Paxilineae</taxon>
        <taxon>Paxillaceae</taxon>
        <taxon>Paxillus</taxon>
    </lineage>
</organism>
<sequence>MIINEVIQERYGKKAGTKEALSVYKKVVQWVVKNLMEEEWDEAGNTVAKWNLDHGLPNEVKARNAAIYGQKVFRKFAQEMWWACSMRVVILAGWKQEDGNTVTAIGDFNDEIADGEKFQGGHKISTAWDKYIGTHFEPAGEPNTDDADSKEESNPKQKQKCKRADPTTQVTCEDGAIWIGNLAGSTREGLQSLLFLNHLCQLTMAAGVACARQKAVAPFKKLPQFINVMVASEHLPPDFQFSGDPSHMKTSEVLQFRQFIQARQKEHPDDIFKFHHWIDESGDLQE</sequence>
<name>A0A0D0CA37_9AGAM</name>
<evidence type="ECO:0000313" key="2">
    <source>
        <dbReference type="EMBL" id="KIK72418.1"/>
    </source>
</evidence>
<keyword evidence="3" id="KW-1185">Reference proteome</keyword>
<feature type="region of interest" description="Disordered" evidence="1">
    <location>
        <begin position="135"/>
        <end position="166"/>
    </location>
</feature>
<evidence type="ECO:0000256" key="1">
    <source>
        <dbReference type="SAM" id="MobiDB-lite"/>
    </source>
</evidence>
<reference evidence="3" key="2">
    <citation type="submission" date="2015-01" db="EMBL/GenBank/DDBJ databases">
        <title>Evolutionary Origins and Diversification of the Mycorrhizal Mutualists.</title>
        <authorList>
            <consortium name="DOE Joint Genome Institute"/>
            <consortium name="Mycorrhizal Genomics Consortium"/>
            <person name="Kohler A."/>
            <person name="Kuo A."/>
            <person name="Nagy L.G."/>
            <person name="Floudas D."/>
            <person name="Copeland A."/>
            <person name="Barry K.W."/>
            <person name="Cichocki N."/>
            <person name="Veneault-Fourrey C."/>
            <person name="LaButti K."/>
            <person name="Lindquist E.A."/>
            <person name="Lipzen A."/>
            <person name="Lundell T."/>
            <person name="Morin E."/>
            <person name="Murat C."/>
            <person name="Riley R."/>
            <person name="Ohm R."/>
            <person name="Sun H."/>
            <person name="Tunlid A."/>
            <person name="Henrissat B."/>
            <person name="Grigoriev I.V."/>
            <person name="Hibbett D.S."/>
            <person name="Martin F."/>
        </authorList>
    </citation>
    <scope>NUCLEOTIDE SEQUENCE [LARGE SCALE GENOMIC DNA]</scope>
    <source>
        <strain evidence="3">Ve08.2h10</strain>
    </source>
</reference>
<dbReference type="EMBL" id="KN830856">
    <property type="protein sequence ID" value="KIK72418.1"/>
    <property type="molecule type" value="Genomic_DNA"/>
</dbReference>
<protein>
    <submittedName>
        <fullName evidence="2">Uncharacterized protein</fullName>
    </submittedName>
</protein>
<evidence type="ECO:0000313" key="3">
    <source>
        <dbReference type="Proteomes" id="UP000054538"/>
    </source>
</evidence>
<gene>
    <name evidence="2" type="ORF">PAXRUDRAFT_180715</name>
</gene>
<dbReference type="InParanoid" id="A0A0D0CA37"/>
<dbReference type="AlphaFoldDB" id="A0A0D0CA37"/>
<reference evidence="2 3" key="1">
    <citation type="submission" date="2014-04" db="EMBL/GenBank/DDBJ databases">
        <authorList>
            <consortium name="DOE Joint Genome Institute"/>
            <person name="Kuo A."/>
            <person name="Kohler A."/>
            <person name="Jargeat P."/>
            <person name="Nagy L.G."/>
            <person name="Floudas D."/>
            <person name="Copeland A."/>
            <person name="Barry K.W."/>
            <person name="Cichocki N."/>
            <person name="Veneault-Fourrey C."/>
            <person name="LaButti K."/>
            <person name="Lindquist E.A."/>
            <person name="Lipzen A."/>
            <person name="Lundell T."/>
            <person name="Morin E."/>
            <person name="Murat C."/>
            <person name="Sun H."/>
            <person name="Tunlid A."/>
            <person name="Henrissat B."/>
            <person name="Grigoriev I.V."/>
            <person name="Hibbett D.S."/>
            <person name="Martin F."/>
            <person name="Nordberg H.P."/>
            <person name="Cantor M.N."/>
            <person name="Hua S.X."/>
        </authorList>
    </citation>
    <scope>NUCLEOTIDE SEQUENCE [LARGE SCALE GENOMIC DNA]</scope>
    <source>
        <strain evidence="2 3">Ve08.2h10</strain>
    </source>
</reference>